<reference evidence="7" key="1">
    <citation type="submission" date="2020-05" db="EMBL/GenBank/DDBJ databases">
        <title>Phylogenomic resolution of chytrid fungi.</title>
        <authorList>
            <person name="Stajich J.E."/>
            <person name="Amses K."/>
            <person name="Simmons R."/>
            <person name="Seto K."/>
            <person name="Myers J."/>
            <person name="Bonds A."/>
            <person name="Quandt C.A."/>
            <person name="Barry K."/>
            <person name="Liu P."/>
            <person name="Grigoriev I."/>
            <person name="Longcore J.E."/>
            <person name="James T.Y."/>
        </authorList>
    </citation>
    <scope>NUCLEOTIDE SEQUENCE</scope>
    <source>
        <strain evidence="7">JEL0476</strain>
    </source>
</reference>
<feature type="coiled-coil region" evidence="4">
    <location>
        <begin position="893"/>
        <end position="925"/>
    </location>
</feature>
<dbReference type="InterPro" id="IPR004166">
    <property type="entry name" value="a-kinase_dom"/>
</dbReference>
<evidence type="ECO:0000256" key="1">
    <source>
        <dbReference type="ARBA" id="ARBA00022527"/>
    </source>
</evidence>
<evidence type="ECO:0000259" key="6">
    <source>
        <dbReference type="PROSITE" id="PS51158"/>
    </source>
</evidence>
<dbReference type="SUPFAM" id="SSF53300">
    <property type="entry name" value="vWA-like"/>
    <property type="match status" value="1"/>
</dbReference>
<dbReference type="PANTHER" id="PTHR47763">
    <property type="entry name" value="ALPHA-PROTEIN KINASE VWKA"/>
    <property type="match status" value="1"/>
</dbReference>
<dbReference type="EMBL" id="JADGJW010000123">
    <property type="protein sequence ID" value="KAJ3223618.1"/>
    <property type="molecule type" value="Genomic_DNA"/>
</dbReference>
<name>A0AAD5Y211_9FUNG</name>
<dbReference type="InterPro" id="IPR011009">
    <property type="entry name" value="Kinase-like_dom_sf"/>
</dbReference>
<dbReference type="Proteomes" id="UP001211065">
    <property type="component" value="Unassembled WGS sequence"/>
</dbReference>
<dbReference type="GO" id="GO:0005737">
    <property type="term" value="C:cytoplasm"/>
    <property type="evidence" value="ECO:0007669"/>
    <property type="project" value="TreeGrafter"/>
</dbReference>
<feature type="coiled-coil region" evidence="4">
    <location>
        <begin position="831"/>
        <end position="861"/>
    </location>
</feature>
<feature type="compositionally biased region" description="Polar residues" evidence="5">
    <location>
        <begin position="209"/>
        <end position="224"/>
    </location>
</feature>
<dbReference type="GO" id="GO:0005524">
    <property type="term" value="F:ATP binding"/>
    <property type="evidence" value="ECO:0007669"/>
    <property type="project" value="InterPro"/>
</dbReference>
<dbReference type="SUPFAM" id="SSF56112">
    <property type="entry name" value="Protein kinase-like (PK-like)"/>
    <property type="match status" value="1"/>
</dbReference>
<evidence type="ECO:0000256" key="5">
    <source>
        <dbReference type="SAM" id="MobiDB-lite"/>
    </source>
</evidence>
<gene>
    <name evidence="7" type="ORF">HK099_000910</name>
</gene>
<dbReference type="Gene3D" id="3.20.200.10">
    <property type="entry name" value="MHCK/EF2 kinase"/>
    <property type="match status" value="1"/>
</dbReference>
<feature type="domain" description="Alpha-type protein kinase" evidence="6">
    <location>
        <begin position="960"/>
        <end position="1205"/>
    </location>
</feature>
<evidence type="ECO:0000313" key="8">
    <source>
        <dbReference type="Proteomes" id="UP001211065"/>
    </source>
</evidence>
<dbReference type="PROSITE" id="PS51158">
    <property type="entry name" value="ALPHA_KINASE"/>
    <property type="match status" value="1"/>
</dbReference>
<keyword evidence="4" id="KW-0175">Coiled coil</keyword>
<evidence type="ECO:0000256" key="3">
    <source>
        <dbReference type="ARBA" id="ARBA00022777"/>
    </source>
</evidence>
<comment type="caution">
    <text evidence="7">The sequence shown here is derived from an EMBL/GenBank/DDBJ whole genome shotgun (WGS) entry which is preliminary data.</text>
</comment>
<protein>
    <recommendedName>
        <fullName evidence="6">Alpha-type protein kinase domain-containing protein</fullName>
    </recommendedName>
</protein>
<dbReference type="CDD" id="cd04515">
    <property type="entry name" value="Alpha_kinase"/>
    <property type="match status" value="1"/>
</dbReference>
<keyword evidence="3" id="KW-0418">Kinase</keyword>
<evidence type="ECO:0000313" key="7">
    <source>
        <dbReference type="EMBL" id="KAJ3223618.1"/>
    </source>
</evidence>
<dbReference type="InterPro" id="IPR036465">
    <property type="entry name" value="vWFA_dom_sf"/>
</dbReference>
<dbReference type="InterPro" id="IPR052969">
    <property type="entry name" value="Thr-specific_kinase-like"/>
</dbReference>
<feature type="region of interest" description="Disordered" evidence="5">
    <location>
        <begin position="198"/>
        <end position="240"/>
    </location>
</feature>
<dbReference type="Pfam" id="PF02816">
    <property type="entry name" value="Alpha_kinase"/>
    <property type="match status" value="1"/>
</dbReference>
<evidence type="ECO:0000256" key="4">
    <source>
        <dbReference type="SAM" id="Coils"/>
    </source>
</evidence>
<feature type="compositionally biased region" description="Polar residues" evidence="5">
    <location>
        <begin position="456"/>
        <end position="466"/>
    </location>
</feature>
<dbReference type="PANTHER" id="PTHR47763:SF1">
    <property type="entry name" value="DUF659 DOMAIN-CONTAINING PROTEIN"/>
    <property type="match status" value="1"/>
</dbReference>
<keyword evidence="8" id="KW-1185">Reference proteome</keyword>
<dbReference type="AlphaFoldDB" id="A0AAD5Y211"/>
<dbReference type="SMART" id="SM00811">
    <property type="entry name" value="Alpha_kinase"/>
    <property type="match status" value="1"/>
</dbReference>
<evidence type="ECO:0000256" key="2">
    <source>
        <dbReference type="ARBA" id="ARBA00022679"/>
    </source>
</evidence>
<sequence>MEFFVNQYNKLVKRWQVTRSQLLRDHPEIDPSTNSKYLGRFNERVNHGGDINEFTMKNHAQTFSENHQNLSATQKAVVADEDSRTFAGLSHTSPLHSKSTDIPSNIHHYATTFFGNETISASGNFGASPTKPVVTHRPSNNGLDSSTFLGSGSYANNTAVSETSTNPLLYHSKAPEANTFLGYSSHINSLPKVNVPGMTSNGPPPVPQRGSNMSETPKTFDQNQLPPPVPKRNEASTITPGINSASTFIGNSGSSLLYGRNSADSLVRTNFNGPVGTSIGISGKNANHASGTFIGPKENNGNNAAATFVGTNENSVKSAAATFVGTSGHNVNHASGTFAGTSTNSVKYVASTFVGTSGNNVNYPTGTFVGTSGNNVNYPAGTFVGTSGNNVNYPAGTFAGTSGNNVNNPAKTFVGNNLNYAGSTFVGTSGSNLNHAATTFVGHNQPEGAANCKIKPSNTFVGNHSQRPPPPPPRVNLNKNATPSTSVNNQLGPNLSPGFAIRPSSPLVNAQESIILAKRLQAENLKHAERNRVQKMAIDCCFLMDLTGTMRVWIEQTKKTIVSIMNTLQEKYSVDTIIKVSFVGYSDYNNDTPPVSKTVWRRYDGEDVPEDVMSGLDKVLQLNWSAKTKILIHIADDPAHNKEFHDFRKGFDRYLDINDPSGRGPKELYQMLGEIANKGIDYHFFHLDDNTKKMEEKFDLELKKYGSKLSVHFIGDDPEGFVPQVLKVENLKVTEDLKDLNIDVQNLGKKLLLEKEREELNKIVLDDIDYKLNNLLVLRAVQLEAIRFHEKIVQYEASNVINAEIERKLIYEKISHTEDEEQELVKNFIDVTSLSKILKKLRDKKKILKEENLKLKEASKESFIKKKIVDIFNDFEIQVFELANPLMRNLKFYKEVNNKIQKDILEKQNIEKQRLALEERNLQDDHANKIIPWLISTNYEWDLEVNVTMEVFERTSANSIFDDIINNKHFKDICRIRKVNVFLRMMSKPFDSGTYRYAYYAMDQQGTKYVIKHFKVQEDFQNSEEKCASNTSKAYFVCGLLGNEFTQELSLIGIDSSIRYTPSWPAKLILANQKKPNENMEFFSQKTLMIERSSYVADGNGGELMSAYSHFTYARSKKLMMVSDNQGHYEEKMMDGGKRKELFVLTDPVIHVPDLNLSTAKLDSTPLLMDLSHPLDGNRRKDGINEFALTHTCGPICNSLMLKKA</sequence>
<keyword evidence="1" id="KW-0723">Serine/threonine-protein kinase</keyword>
<keyword evidence="2" id="KW-0808">Transferase</keyword>
<dbReference type="Gene3D" id="3.40.50.410">
    <property type="entry name" value="von Willebrand factor, type A domain"/>
    <property type="match status" value="1"/>
</dbReference>
<proteinExistence type="predicted"/>
<organism evidence="7 8">
    <name type="scientific">Clydaea vesicula</name>
    <dbReference type="NCBI Taxonomy" id="447962"/>
    <lineage>
        <taxon>Eukaryota</taxon>
        <taxon>Fungi</taxon>
        <taxon>Fungi incertae sedis</taxon>
        <taxon>Chytridiomycota</taxon>
        <taxon>Chytridiomycota incertae sedis</taxon>
        <taxon>Chytridiomycetes</taxon>
        <taxon>Lobulomycetales</taxon>
        <taxon>Lobulomycetaceae</taxon>
        <taxon>Clydaea</taxon>
    </lineage>
</organism>
<feature type="region of interest" description="Disordered" evidence="5">
    <location>
        <begin position="454"/>
        <end position="484"/>
    </location>
</feature>
<accession>A0AAD5Y211</accession>
<dbReference type="GO" id="GO:0004674">
    <property type="term" value="F:protein serine/threonine kinase activity"/>
    <property type="evidence" value="ECO:0007669"/>
    <property type="project" value="UniProtKB-KW"/>
</dbReference>